<accession>A0A3N4I3R5</accession>
<proteinExistence type="predicted"/>
<feature type="compositionally biased region" description="Polar residues" evidence="1">
    <location>
        <begin position="126"/>
        <end position="136"/>
    </location>
</feature>
<dbReference type="EMBL" id="ML119706">
    <property type="protein sequence ID" value="RPA78821.1"/>
    <property type="molecule type" value="Genomic_DNA"/>
</dbReference>
<evidence type="ECO:0000256" key="1">
    <source>
        <dbReference type="SAM" id="MobiDB-lite"/>
    </source>
</evidence>
<evidence type="ECO:0000313" key="3">
    <source>
        <dbReference type="Proteomes" id="UP000275078"/>
    </source>
</evidence>
<dbReference type="Proteomes" id="UP000275078">
    <property type="component" value="Unassembled WGS sequence"/>
</dbReference>
<protein>
    <submittedName>
        <fullName evidence="2">Uncharacterized protein</fullName>
    </submittedName>
</protein>
<sequence>MRNELNIPAKVVSPIAEMWYQEKLLSHIPYFCCGRPSTESNSFGQIRVTSASQSAPPNGVFTTHMPNLSQSPSLSPISEYRCSTPQDFGFNTPHSTHSPFFPDPGTPSRIPKSAKHSSNKLETYLEMSNKSNQAPGTPSADKTYIPGPQTPVSARKYSRIHTPKPPPAKKPEEPSKPAGHAFTQDAMQKVVVKVHSSKCTCCGQMLEVIKGNFIYICHDMDDDGFASSDSDEEIIEEK</sequence>
<reference evidence="2 3" key="1">
    <citation type="journal article" date="2018" name="Nat. Ecol. Evol.">
        <title>Pezizomycetes genomes reveal the molecular basis of ectomycorrhizal truffle lifestyle.</title>
        <authorList>
            <person name="Murat C."/>
            <person name="Payen T."/>
            <person name="Noel B."/>
            <person name="Kuo A."/>
            <person name="Morin E."/>
            <person name="Chen J."/>
            <person name="Kohler A."/>
            <person name="Krizsan K."/>
            <person name="Balestrini R."/>
            <person name="Da Silva C."/>
            <person name="Montanini B."/>
            <person name="Hainaut M."/>
            <person name="Levati E."/>
            <person name="Barry K.W."/>
            <person name="Belfiori B."/>
            <person name="Cichocki N."/>
            <person name="Clum A."/>
            <person name="Dockter R.B."/>
            <person name="Fauchery L."/>
            <person name="Guy J."/>
            <person name="Iotti M."/>
            <person name="Le Tacon F."/>
            <person name="Lindquist E.A."/>
            <person name="Lipzen A."/>
            <person name="Malagnac F."/>
            <person name="Mello A."/>
            <person name="Molinier V."/>
            <person name="Miyauchi S."/>
            <person name="Poulain J."/>
            <person name="Riccioni C."/>
            <person name="Rubini A."/>
            <person name="Sitrit Y."/>
            <person name="Splivallo R."/>
            <person name="Traeger S."/>
            <person name="Wang M."/>
            <person name="Zifcakova L."/>
            <person name="Wipf D."/>
            <person name="Zambonelli A."/>
            <person name="Paolocci F."/>
            <person name="Nowrousian M."/>
            <person name="Ottonello S."/>
            <person name="Baldrian P."/>
            <person name="Spatafora J.W."/>
            <person name="Henrissat B."/>
            <person name="Nagy L.G."/>
            <person name="Aury J.M."/>
            <person name="Wincker P."/>
            <person name="Grigoriev I.V."/>
            <person name="Bonfante P."/>
            <person name="Martin F.M."/>
        </authorList>
    </citation>
    <scope>NUCLEOTIDE SEQUENCE [LARGE SCALE GENOMIC DNA]</scope>
    <source>
        <strain evidence="2 3">RN42</strain>
    </source>
</reference>
<organism evidence="2 3">
    <name type="scientific">Ascobolus immersus RN42</name>
    <dbReference type="NCBI Taxonomy" id="1160509"/>
    <lineage>
        <taxon>Eukaryota</taxon>
        <taxon>Fungi</taxon>
        <taxon>Dikarya</taxon>
        <taxon>Ascomycota</taxon>
        <taxon>Pezizomycotina</taxon>
        <taxon>Pezizomycetes</taxon>
        <taxon>Pezizales</taxon>
        <taxon>Ascobolaceae</taxon>
        <taxon>Ascobolus</taxon>
    </lineage>
</organism>
<name>A0A3N4I3R5_ASCIM</name>
<evidence type="ECO:0000313" key="2">
    <source>
        <dbReference type="EMBL" id="RPA78821.1"/>
    </source>
</evidence>
<keyword evidence="3" id="KW-1185">Reference proteome</keyword>
<feature type="region of interest" description="Disordered" evidence="1">
    <location>
        <begin position="89"/>
        <end position="179"/>
    </location>
</feature>
<gene>
    <name evidence="2" type="ORF">BJ508DRAFT_308875</name>
</gene>
<dbReference type="AlphaFoldDB" id="A0A3N4I3R5"/>